<gene>
    <name evidence="6" type="ORF">ACFQDL_29335</name>
</gene>
<dbReference type="InterPro" id="IPR028082">
    <property type="entry name" value="Peripla_BP_I"/>
</dbReference>
<evidence type="ECO:0000256" key="3">
    <source>
        <dbReference type="ARBA" id="ARBA00023125"/>
    </source>
</evidence>
<protein>
    <submittedName>
        <fullName evidence="6">Substrate-binding domain-containing protein</fullName>
    </submittedName>
</protein>
<evidence type="ECO:0000313" key="7">
    <source>
        <dbReference type="Proteomes" id="UP001596422"/>
    </source>
</evidence>
<keyword evidence="4" id="KW-0804">Transcription</keyword>
<evidence type="ECO:0000313" key="6">
    <source>
        <dbReference type="EMBL" id="MFC6673733.1"/>
    </source>
</evidence>
<dbReference type="SUPFAM" id="SSF53822">
    <property type="entry name" value="Periplasmic binding protein-like I"/>
    <property type="match status" value="1"/>
</dbReference>
<dbReference type="PANTHER" id="PTHR30146:SF151">
    <property type="entry name" value="HTH-TYPE TRANSCRIPTIONAL REPRESSOR CYTR"/>
    <property type="match status" value="1"/>
</dbReference>
<evidence type="ECO:0000256" key="1">
    <source>
        <dbReference type="ARBA" id="ARBA00022491"/>
    </source>
</evidence>
<dbReference type="Pfam" id="PF13377">
    <property type="entry name" value="Peripla_BP_3"/>
    <property type="match status" value="1"/>
</dbReference>
<organism evidence="6 7">
    <name type="scientific">Marinobacterium aestuariivivens</name>
    <dbReference type="NCBI Taxonomy" id="1698799"/>
    <lineage>
        <taxon>Bacteria</taxon>
        <taxon>Pseudomonadati</taxon>
        <taxon>Pseudomonadota</taxon>
        <taxon>Gammaproteobacteria</taxon>
        <taxon>Oceanospirillales</taxon>
        <taxon>Oceanospirillaceae</taxon>
        <taxon>Marinobacterium</taxon>
    </lineage>
</organism>
<dbReference type="Gene3D" id="3.40.50.2300">
    <property type="match status" value="2"/>
</dbReference>
<keyword evidence="7" id="KW-1185">Reference proteome</keyword>
<evidence type="ECO:0000256" key="4">
    <source>
        <dbReference type="ARBA" id="ARBA00023163"/>
    </source>
</evidence>
<dbReference type="PANTHER" id="PTHR30146">
    <property type="entry name" value="LACI-RELATED TRANSCRIPTIONAL REPRESSOR"/>
    <property type="match status" value="1"/>
</dbReference>
<proteinExistence type="predicted"/>
<keyword evidence="1" id="KW-0678">Repressor</keyword>
<keyword evidence="3" id="KW-0238">DNA-binding</keyword>
<name>A0ABW2A8E1_9GAMM</name>
<accession>A0ABW2A8E1</accession>
<feature type="domain" description="Transcriptional regulator LacI/GalR-like sensor" evidence="5">
    <location>
        <begin position="51"/>
        <end position="210"/>
    </location>
</feature>
<sequence>MVIEPVADDPNVEQLQRRGIRLVSIGRQPGADSALPYIDLQGRETGRLLLEHLRDQGARRIALLIGSQARHSYVDVEQAYREFVEASGMPCLVIKADETGGEEAGMQACRDLLGEHPGIDAICAPVDAFAVGAVRALKEMGRRIPDDVRVVTRYDGLRAQNCQPPLTAVNLHLDQIASLAIELLFEQINGRTGRSVVRGPRPDLVVRASSSRDAD</sequence>
<reference evidence="7" key="1">
    <citation type="journal article" date="2019" name="Int. J. Syst. Evol. Microbiol.">
        <title>The Global Catalogue of Microorganisms (GCM) 10K type strain sequencing project: providing services to taxonomists for standard genome sequencing and annotation.</title>
        <authorList>
            <consortium name="The Broad Institute Genomics Platform"/>
            <consortium name="The Broad Institute Genome Sequencing Center for Infectious Disease"/>
            <person name="Wu L."/>
            <person name="Ma J."/>
        </authorList>
    </citation>
    <scope>NUCLEOTIDE SEQUENCE [LARGE SCALE GENOMIC DNA]</scope>
    <source>
        <strain evidence="7">NBRC 111756</strain>
    </source>
</reference>
<evidence type="ECO:0000256" key="2">
    <source>
        <dbReference type="ARBA" id="ARBA00023015"/>
    </source>
</evidence>
<dbReference type="InterPro" id="IPR046335">
    <property type="entry name" value="LacI/GalR-like_sensor"/>
</dbReference>
<evidence type="ECO:0000259" key="5">
    <source>
        <dbReference type="Pfam" id="PF13377"/>
    </source>
</evidence>
<keyword evidence="2" id="KW-0805">Transcription regulation</keyword>
<dbReference type="Proteomes" id="UP001596422">
    <property type="component" value="Unassembled WGS sequence"/>
</dbReference>
<dbReference type="EMBL" id="JBHSWE010000001">
    <property type="protein sequence ID" value="MFC6673733.1"/>
    <property type="molecule type" value="Genomic_DNA"/>
</dbReference>
<comment type="caution">
    <text evidence="6">The sequence shown here is derived from an EMBL/GenBank/DDBJ whole genome shotgun (WGS) entry which is preliminary data.</text>
</comment>